<protein>
    <submittedName>
        <fullName evidence="2">DUF4421 domain-containing protein</fullName>
    </submittedName>
</protein>
<comment type="caution">
    <text evidence="2">The sequence shown here is derived from an EMBL/GenBank/DDBJ whole genome shotgun (WGS) entry which is preliminary data.</text>
</comment>
<dbReference type="OrthoDB" id="975269at2"/>
<name>A0A4Y8L482_9BACT</name>
<feature type="chain" id="PRO_5021458819" evidence="1">
    <location>
        <begin position="21"/>
        <end position="312"/>
    </location>
</feature>
<dbReference type="RefSeq" id="WP_134437015.1">
    <property type="nucleotide sequence ID" value="NZ_SOML01000009.1"/>
</dbReference>
<dbReference type="EMBL" id="SOML01000009">
    <property type="protein sequence ID" value="TFD95059.1"/>
    <property type="molecule type" value="Genomic_DNA"/>
</dbReference>
<keyword evidence="3" id="KW-1185">Reference proteome</keyword>
<dbReference type="Proteomes" id="UP000297861">
    <property type="component" value="Unassembled WGS sequence"/>
</dbReference>
<accession>A0A4Y8L482</accession>
<feature type="signal peptide" evidence="1">
    <location>
        <begin position="1"/>
        <end position="20"/>
    </location>
</feature>
<organism evidence="2 3">
    <name type="scientific">Dysgonomonas capnocytophagoides</name>
    <dbReference type="NCBI Taxonomy" id="45254"/>
    <lineage>
        <taxon>Bacteria</taxon>
        <taxon>Pseudomonadati</taxon>
        <taxon>Bacteroidota</taxon>
        <taxon>Bacteroidia</taxon>
        <taxon>Bacteroidales</taxon>
        <taxon>Dysgonomonadaceae</taxon>
        <taxon>Dysgonomonas</taxon>
    </lineage>
</organism>
<dbReference type="AlphaFoldDB" id="A0A4Y8L482"/>
<proteinExistence type="predicted"/>
<dbReference type="STRING" id="1121485.GCA_000426485_02014"/>
<dbReference type="Pfam" id="PF14391">
    <property type="entry name" value="DUF4421"/>
    <property type="match status" value="1"/>
</dbReference>
<reference evidence="2 3" key="1">
    <citation type="submission" date="2019-03" db="EMBL/GenBank/DDBJ databases">
        <title>San Antonio Military Medical Center submission to MRSN (WRAIR), pending publication.</title>
        <authorList>
            <person name="Blyth D.M."/>
            <person name="Mccarthy S.L."/>
            <person name="Schall S.E."/>
            <person name="Stam J.A."/>
            <person name="Ong A.C."/>
            <person name="Mcgann P.T."/>
        </authorList>
    </citation>
    <scope>NUCLEOTIDE SEQUENCE [LARGE SCALE GENOMIC DNA]</scope>
    <source>
        <strain evidence="2 3">MRSN571793</strain>
    </source>
</reference>
<gene>
    <name evidence="2" type="ORF">E2605_14680</name>
</gene>
<evidence type="ECO:0000313" key="2">
    <source>
        <dbReference type="EMBL" id="TFD95059.1"/>
    </source>
</evidence>
<dbReference type="InterPro" id="IPR025535">
    <property type="entry name" value="DUF4421"/>
</dbReference>
<evidence type="ECO:0000256" key="1">
    <source>
        <dbReference type="SAM" id="SignalP"/>
    </source>
</evidence>
<evidence type="ECO:0000313" key="3">
    <source>
        <dbReference type="Proteomes" id="UP000297861"/>
    </source>
</evidence>
<sequence length="312" mass="35613">MLRIICLIFLLSLASFYIHAQTDSTYISSYGDVFSVRAYFAKDVLNLIMDSDDRPEESGSYVPNNPPKLGLGFSINNTIISLSYGRSFNFMKDKTRSKTKSFDFQLHNYSRKLAFDLYLQRYKGFDWEDDKGKNIRNCTDLKVSQYGASLQYIFNNRKFSYKAAFVHNERQLKSAGTFLAGISLYKSKIESDSSFTYTDKHSFDNIQFGISGGYAYTWIMRRHWYATGAITAGVGLGYEKLDNIGKAKLEVSPTATSRIAVGYNHDSWAFGAYYVGNVVFPSMLNDRSIGIHSGQVQLFAIKRFYKIPFLRK</sequence>
<keyword evidence="1" id="KW-0732">Signal</keyword>